<keyword evidence="7 8" id="KW-0472">Membrane</keyword>
<dbReference type="InterPro" id="IPR000515">
    <property type="entry name" value="MetI-like"/>
</dbReference>
<sequence length="400" mass="43989">MSNKRKRIDNLLKGITYFSASIAAIILLFIIIFVFKNGFGLLNIDLITNDYHAKFYNGGIEEVTEFSKTQRPSHLSDEDYYSEKWGIALRDDLDREGKAMVIVSYISEDSPLYQIYDKNNDDNDEFMIEKGNLISSIKFEDKASALSVYGAQHMIQILNESNQFREIVFSSLGGGIRGSLITTLYIIGITLAIALPIGIFSAIYLNELSRKNKINQMIRSMIETLTGVPSIIYGLMGLAVFVPLTVKYTPATSANLISGSLTLAVILLPVIIKATEESLKVVPDDYRQASLALGANRTQTTFKAVLPSALPGILTATILSIGRIIGESAALIFAIGTAVKDNITIFGRSTTLSVHIWSLMTDEPANIELASTIALIILVIVLLLNLIVKLISHQYLKKLA</sequence>
<accession>A0A7L6N3D3</accession>
<evidence type="ECO:0000313" key="11">
    <source>
        <dbReference type="Proteomes" id="UP000512167"/>
    </source>
</evidence>
<gene>
    <name evidence="10" type="primary">pstA</name>
    <name evidence="10" type="ORF">HF295_02275</name>
</gene>
<feature type="transmembrane region" description="Helical" evidence="8">
    <location>
        <begin position="369"/>
        <end position="388"/>
    </location>
</feature>
<evidence type="ECO:0000256" key="4">
    <source>
        <dbReference type="ARBA" id="ARBA00022475"/>
    </source>
</evidence>
<evidence type="ECO:0000256" key="2">
    <source>
        <dbReference type="ARBA" id="ARBA00007069"/>
    </source>
</evidence>
<feature type="transmembrane region" description="Helical" evidence="8">
    <location>
        <begin position="304"/>
        <end position="325"/>
    </location>
</feature>
<evidence type="ECO:0000256" key="7">
    <source>
        <dbReference type="ARBA" id="ARBA00023136"/>
    </source>
</evidence>
<protein>
    <recommendedName>
        <fullName evidence="8">Phosphate transport system permease protein PstA</fullName>
    </recommendedName>
</protein>
<dbReference type="PROSITE" id="PS50928">
    <property type="entry name" value="ABC_TM1"/>
    <property type="match status" value="1"/>
</dbReference>
<keyword evidence="5 8" id="KW-0812">Transmembrane</keyword>
<evidence type="ECO:0000256" key="6">
    <source>
        <dbReference type="ARBA" id="ARBA00022989"/>
    </source>
</evidence>
<feature type="transmembrane region" description="Helical" evidence="8">
    <location>
        <begin position="12"/>
        <end position="35"/>
    </location>
</feature>
<name>A0A7L6N3D3_9MOLU</name>
<keyword evidence="11" id="KW-1185">Reference proteome</keyword>
<comment type="similarity">
    <text evidence="2 8">Belongs to the binding-protein-dependent transport system permease family. CysTW subfamily.</text>
</comment>
<dbReference type="PANTHER" id="PTHR43470">
    <property type="entry name" value="PHOSPHATE TRANSPORT SYSTEM PERMEASE PROTEIN PSTA-RELATED"/>
    <property type="match status" value="1"/>
</dbReference>
<evidence type="ECO:0000256" key="1">
    <source>
        <dbReference type="ARBA" id="ARBA00004651"/>
    </source>
</evidence>
<dbReference type="PANTHER" id="PTHR43470:SF3">
    <property type="entry name" value="PHOSPHATE TRANSPORT SYSTEM PERMEASE PROTEIN PSTA-RELATED"/>
    <property type="match status" value="1"/>
</dbReference>
<dbReference type="InterPro" id="IPR035906">
    <property type="entry name" value="MetI-like_sf"/>
</dbReference>
<dbReference type="GO" id="GO:0005886">
    <property type="term" value="C:plasma membrane"/>
    <property type="evidence" value="ECO:0007669"/>
    <property type="project" value="UniProtKB-SubCell"/>
</dbReference>
<dbReference type="GO" id="GO:0005315">
    <property type="term" value="F:phosphate transmembrane transporter activity"/>
    <property type="evidence" value="ECO:0007669"/>
    <property type="project" value="InterPro"/>
</dbReference>
<evidence type="ECO:0000256" key="5">
    <source>
        <dbReference type="ARBA" id="ARBA00022692"/>
    </source>
</evidence>
<proteinExistence type="inferred from homology"/>
<dbReference type="NCBIfam" id="TIGR00974">
    <property type="entry name" value="3a0107s02c"/>
    <property type="match status" value="1"/>
</dbReference>
<dbReference type="KEGG" id="tbk:HF295_02275"/>
<reference evidence="10 11" key="1">
    <citation type="submission" date="2020-04" db="EMBL/GenBank/DDBJ databases">
        <authorList>
            <person name="Zheng R.K."/>
            <person name="Sun C.M."/>
        </authorList>
    </citation>
    <scope>NUCLEOTIDE SEQUENCE [LARGE SCALE GENOMIC DNA]</scope>
    <source>
        <strain evidence="11">zrk29</strain>
    </source>
</reference>
<dbReference type="EMBL" id="CP051151">
    <property type="protein sequence ID" value="QLY39747.1"/>
    <property type="molecule type" value="Genomic_DNA"/>
</dbReference>
<dbReference type="Gene3D" id="1.10.3720.10">
    <property type="entry name" value="MetI-like"/>
    <property type="match status" value="1"/>
</dbReference>
<organism evidence="10 11">
    <name type="scientific">Hujiaoplasma nucleasis</name>
    <dbReference type="NCBI Taxonomy" id="2725268"/>
    <lineage>
        <taxon>Bacteria</taxon>
        <taxon>Bacillati</taxon>
        <taxon>Mycoplasmatota</taxon>
        <taxon>Mollicutes</taxon>
        <taxon>Candidatus Izemoplasmatales</taxon>
        <taxon>Hujiaoplasmataceae</taxon>
        <taxon>Hujiaoplasma</taxon>
    </lineage>
</organism>
<dbReference type="Proteomes" id="UP000512167">
    <property type="component" value="Chromosome"/>
</dbReference>
<keyword evidence="6 8" id="KW-1133">Transmembrane helix</keyword>
<evidence type="ECO:0000259" key="9">
    <source>
        <dbReference type="PROSITE" id="PS50928"/>
    </source>
</evidence>
<dbReference type="AlphaFoldDB" id="A0A7L6N3D3"/>
<dbReference type="Pfam" id="PF00528">
    <property type="entry name" value="BPD_transp_1"/>
    <property type="match status" value="1"/>
</dbReference>
<dbReference type="RefSeq" id="WP_312032227.1">
    <property type="nucleotide sequence ID" value="NZ_CP051151.1"/>
</dbReference>
<evidence type="ECO:0000256" key="3">
    <source>
        <dbReference type="ARBA" id="ARBA00022448"/>
    </source>
</evidence>
<comment type="subcellular location">
    <subcellularLocation>
        <location evidence="1 8">Cell membrane</location>
        <topology evidence="1 8">Multi-pass membrane protein</topology>
    </subcellularLocation>
</comment>
<evidence type="ECO:0000256" key="8">
    <source>
        <dbReference type="RuleBase" id="RU363043"/>
    </source>
</evidence>
<feature type="transmembrane region" description="Helical" evidence="8">
    <location>
        <begin position="252"/>
        <end position="272"/>
    </location>
</feature>
<keyword evidence="4 8" id="KW-1003">Cell membrane</keyword>
<dbReference type="InterPro" id="IPR005672">
    <property type="entry name" value="Phosphate_PstA"/>
</dbReference>
<feature type="domain" description="ABC transmembrane type-1" evidence="9">
    <location>
        <begin position="180"/>
        <end position="388"/>
    </location>
</feature>
<dbReference type="CDD" id="cd06261">
    <property type="entry name" value="TM_PBP2"/>
    <property type="match status" value="1"/>
</dbReference>
<feature type="transmembrane region" description="Helical" evidence="8">
    <location>
        <begin position="225"/>
        <end position="246"/>
    </location>
</feature>
<evidence type="ECO:0000313" key="10">
    <source>
        <dbReference type="EMBL" id="QLY39747.1"/>
    </source>
</evidence>
<dbReference type="SUPFAM" id="SSF161098">
    <property type="entry name" value="MetI-like"/>
    <property type="match status" value="1"/>
</dbReference>
<feature type="transmembrane region" description="Helical" evidence="8">
    <location>
        <begin position="184"/>
        <end position="205"/>
    </location>
</feature>
<dbReference type="GO" id="GO:0035435">
    <property type="term" value="P:phosphate ion transmembrane transport"/>
    <property type="evidence" value="ECO:0007669"/>
    <property type="project" value="InterPro"/>
</dbReference>
<keyword evidence="3" id="KW-0813">Transport</keyword>